<reference evidence="1" key="2">
    <citation type="journal article" date="2015" name="Data Brief">
        <title>Shoot transcriptome of the giant reed, Arundo donax.</title>
        <authorList>
            <person name="Barrero R.A."/>
            <person name="Guerrero F.D."/>
            <person name="Moolhuijzen P."/>
            <person name="Goolsby J.A."/>
            <person name="Tidwell J."/>
            <person name="Bellgard S.E."/>
            <person name="Bellgard M.I."/>
        </authorList>
    </citation>
    <scope>NUCLEOTIDE SEQUENCE</scope>
    <source>
        <tissue evidence="1">Shoot tissue taken approximately 20 cm above the soil surface</tissue>
    </source>
</reference>
<dbReference type="EMBL" id="GBRH01169893">
    <property type="protein sequence ID" value="JAE28003.1"/>
    <property type="molecule type" value="Transcribed_RNA"/>
</dbReference>
<accession>A0A0A9H554</accession>
<evidence type="ECO:0000313" key="1">
    <source>
        <dbReference type="EMBL" id="JAE28003.1"/>
    </source>
</evidence>
<reference evidence="1" key="1">
    <citation type="submission" date="2014-09" db="EMBL/GenBank/DDBJ databases">
        <authorList>
            <person name="Magalhaes I.L.F."/>
            <person name="Oliveira U."/>
            <person name="Santos F.R."/>
            <person name="Vidigal T.H.D.A."/>
            <person name="Brescovit A.D."/>
            <person name="Santos A.J."/>
        </authorList>
    </citation>
    <scope>NUCLEOTIDE SEQUENCE</scope>
    <source>
        <tissue evidence="1">Shoot tissue taken approximately 20 cm above the soil surface</tissue>
    </source>
</reference>
<sequence>MQKDQPRMQWL</sequence>
<organism evidence="1">
    <name type="scientific">Arundo donax</name>
    <name type="common">Giant reed</name>
    <name type="synonym">Donax arundinaceus</name>
    <dbReference type="NCBI Taxonomy" id="35708"/>
    <lineage>
        <taxon>Eukaryota</taxon>
        <taxon>Viridiplantae</taxon>
        <taxon>Streptophyta</taxon>
        <taxon>Embryophyta</taxon>
        <taxon>Tracheophyta</taxon>
        <taxon>Spermatophyta</taxon>
        <taxon>Magnoliopsida</taxon>
        <taxon>Liliopsida</taxon>
        <taxon>Poales</taxon>
        <taxon>Poaceae</taxon>
        <taxon>PACMAD clade</taxon>
        <taxon>Arundinoideae</taxon>
        <taxon>Arundineae</taxon>
        <taxon>Arundo</taxon>
    </lineage>
</organism>
<name>A0A0A9H554_ARUDO</name>
<proteinExistence type="predicted"/>
<protein>
    <submittedName>
        <fullName evidence="1">Uncharacterized protein</fullName>
    </submittedName>
</protein>